<keyword evidence="2" id="KW-0560">Oxidoreductase</keyword>
<dbReference type="OMA" id="FAYRDTI"/>
<dbReference type="CDD" id="cd05233">
    <property type="entry name" value="SDR_c"/>
    <property type="match status" value="1"/>
</dbReference>
<dbReference type="PANTHER" id="PTHR43669">
    <property type="entry name" value="5-KETO-D-GLUCONATE 5-REDUCTASE"/>
    <property type="match status" value="1"/>
</dbReference>
<dbReference type="Pfam" id="PF00106">
    <property type="entry name" value="adh_short"/>
    <property type="match status" value="1"/>
</dbReference>
<dbReference type="KEGG" id="bcom:BAUCODRAFT_64800"/>
<dbReference type="Gene3D" id="3.40.50.720">
    <property type="entry name" value="NAD(P)-binding Rossmann-like Domain"/>
    <property type="match status" value="1"/>
</dbReference>
<dbReference type="EMBL" id="KB445552">
    <property type="protein sequence ID" value="EMC99264.1"/>
    <property type="molecule type" value="Genomic_DNA"/>
</dbReference>
<dbReference type="eggNOG" id="ENOG502SMMV">
    <property type="taxonomic scope" value="Eukaryota"/>
</dbReference>
<dbReference type="Proteomes" id="UP000011761">
    <property type="component" value="Unassembled WGS sequence"/>
</dbReference>
<dbReference type="InterPro" id="IPR036291">
    <property type="entry name" value="NAD(P)-bd_dom_sf"/>
</dbReference>
<reference evidence="3 4" key="1">
    <citation type="journal article" date="2012" name="PLoS Pathog.">
        <title>Diverse lifestyles and strategies of plant pathogenesis encoded in the genomes of eighteen Dothideomycetes fungi.</title>
        <authorList>
            <person name="Ohm R.A."/>
            <person name="Feau N."/>
            <person name="Henrissat B."/>
            <person name="Schoch C.L."/>
            <person name="Horwitz B.A."/>
            <person name="Barry K.W."/>
            <person name="Condon B.J."/>
            <person name="Copeland A.C."/>
            <person name="Dhillon B."/>
            <person name="Glaser F."/>
            <person name="Hesse C.N."/>
            <person name="Kosti I."/>
            <person name="LaButti K."/>
            <person name="Lindquist E.A."/>
            <person name="Lucas S."/>
            <person name="Salamov A.A."/>
            <person name="Bradshaw R.E."/>
            <person name="Ciuffetti L."/>
            <person name="Hamelin R.C."/>
            <person name="Kema G.H.J."/>
            <person name="Lawrence C."/>
            <person name="Scott J.A."/>
            <person name="Spatafora J.W."/>
            <person name="Turgeon B.G."/>
            <person name="de Wit P.J.G.M."/>
            <person name="Zhong S."/>
            <person name="Goodwin S.B."/>
            <person name="Grigoriev I.V."/>
        </authorList>
    </citation>
    <scope>NUCLEOTIDE SEQUENCE [LARGE SCALE GENOMIC DNA]</scope>
    <source>
        <strain evidence="3 4">UAMH 10762</strain>
    </source>
</reference>
<keyword evidence="4" id="KW-1185">Reference proteome</keyword>
<comment type="similarity">
    <text evidence="1">Belongs to the short-chain dehydrogenases/reductases (SDR) family.</text>
</comment>
<name>M2NIP6_BAUPA</name>
<dbReference type="AlphaFoldDB" id="M2NIP6"/>
<dbReference type="GO" id="GO:0016491">
    <property type="term" value="F:oxidoreductase activity"/>
    <property type="evidence" value="ECO:0007669"/>
    <property type="project" value="UniProtKB-KW"/>
</dbReference>
<accession>M2NIP6</accession>
<dbReference type="InterPro" id="IPR002347">
    <property type="entry name" value="SDR_fam"/>
</dbReference>
<dbReference type="SUPFAM" id="SSF51735">
    <property type="entry name" value="NAD(P)-binding Rossmann-fold domains"/>
    <property type="match status" value="1"/>
</dbReference>
<dbReference type="HOGENOM" id="CLU_078552_0_0_1"/>
<dbReference type="RefSeq" id="XP_007673717.1">
    <property type="nucleotide sequence ID" value="XM_007675527.1"/>
</dbReference>
<evidence type="ECO:0000313" key="3">
    <source>
        <dbReference type="EMBL" id="EMC99264.1"/>
    </source>
</evidence>
<evidence type="ECO:0000256" key="1">
    <source>
        <dbReference type="ARBA" id="ARBA00006484"/>
    </source>
</evidence>
<evidence type="ECO:0008006" key="5">
    <source>
        <dbReference type="Google" id="ProtNLM"/>
    </source>
</evidence>
<evidence type="ECO:0000313" key="4">
    <source>
        <dbReference type="Proteomes" id="UP000011761"/>
    </source>
</evidence>
<evidence type="ECO:0000256" key="2">
    <source>
        <dbReference type="ARBA" id="ARBA00023002"/>
    </source>
</evidence>
<sequence>MTETVLVVGATGNIGVATVIGALRSGRHVIAIVRNQSSADKLFKHVGSKEGIKTVEADVAAPDGVQRVVSKVQKGELPAFQHVYTCVGGPYSDTPLQEISDEELRLNFSLSFEANFFAYRATIPYLLSQKGTDTTFTMCTGSQGDAGQRPPPAMTQGALFSMANCAALANRDNNVRFNECYLTFRVEVDEDAEQHGVSKSSDFAAVYEGILSQKNIRSSRVSVFSPEDFTNLRVKSIPQVPTA</sequence>
<dbReference type="GeneID" id="19116180"/>
<organism evidence="3 4">
    <name type="scientific">Baudoinia panamericana (strain UAMH 10762)</name>
    <name type="common">Angels' share fungus</name>
    <name type="synonym">Baudoinia compniacensis (strain UAMH 10762)</name>
    <dbReference type="NCBI Taxonomy" id="717646"/>
    <lineage>
        <taxon>Eukaryota</taxon>
        <taxon>Fungi</taxon>
        <taxon>Dikarya</taxon>
        <taxon>Ascomycota</taxon>
        <taxon>Pezizomycotina</taxon>
        <taxon>Dothideomycetes</taxon>
        <taxon>Dothideomycetidae</taxon>
        <taxon>Mycosphaerellales</taxon>
        <taxon>Teratosphaeriaceae</taxon>
        <taxon>Baudoinia</taxon>
    </lineage>
</organism>
<dbReference type="OrthoDB" id="10254221at2759"/>
<protein>
    <recommendedName>
        <fullName evidence="5">NAD(P)-binding domain-containing protein</fullName>
    </recommendedName>
</protein>
<dbReference type="PANTHER" id="PTHR43669:SF3">
    <property type="entry name" value="ALCOHOL DEHYDROGENASE, PUTATIVE (AFU_ORTHOLOGUE AFUA_3G03445)-RELATED"/>
    <property type="match status" value="1"/>
</dbReference>
<proteinExistence type="inferred from homology"/>
<gene>
    <name evidence="3" type="ORF">BAUCODRAFT_64800</name>
</gene>